<dbReference type="InterPro" id="IPR049192">
    <property type="entry name" value="DUF4246_C"/>
</dbReference>
<evidence type="ECO:0000313" key="3">
    <source>
        <dbReference type="EMBL" id="GAP87876.2"/>
    </source>
</evidence>
<protein>
    <submittedName>
        <fullName evidence="3">Putative duf1665 domain-containing protein</fullName>
    </submittedName>
</protein>
<dbReference type="Proteomes" id="UP000054516">
    <property type="component" value="Unassembled WGS sequence"/>
</dbReference>
<dbReference type="PANTHER" id="PTHR33119">
    <property type="entry name" value="IFI3P"/>
    <property type="match status" value="1"/>
</dbReference>
<dbReference type="InterPro" id="IPR049207">
    <property type="entry name" value="DUF4246_N"/>
</dbReference>
<keyword evidence="4" id="KW-1185">Reference proteome</keyword>
<proteinExistence type="predicted"/>
<sequence>METDGPRRLELPGFGMHLNKFPRHGKYFGHALWTGHRFMSVGLKVREVRMMDFMNQITDKPGWERKVFDEDIVKAWYEEATGPRTQEMNLDGDVYMTEKMFDNCIKELRDKVPECKDTGLVGIFDAEIEAVVKSDTVISPALAGLLKAAVRPLEDIPDGKQDWHPGSDHMVLDLLHPSLFPMVYGISRVLPFGSVPLHGCAHLTGSGETSDVPVEPPRRPGTDPFLLGSTQWLPSDIAWAPSGATKITSYINNLHPDDHTELYGVLEQFVAAAVPLWERCLYVDDIDGYPMKPRITEIPRGDEEDFYIPEGVVYDRPPLQDGEDEDDYLWTEEYIEWRDAHRILTWPEPDDYDPSRARPADTRPNLRVDFPGGLQVIFKLANIHLTPSRPEYGGGALHIEGALNDRIVATALFYYDCDNITESALVLHHPVDSEELRMIPPQSEFESLERWYGISTNDSALQRLGKVVTREGRFIAFPNVLAHRVQPFELADRSRPGHRKILAMFLVDPHIRVLSTSVVPPQRRDWWAREVRKVDPFCSLPTEIFELIMDAVDGFPLSWEDALEIRQTLMSERTWATKTFDDEMADNAYNFCEH</sequence>
<feature type="domain" description="DUF4246" evidence="1">
    <location>
        <begin position="98"/>
        <end position="529"/>
    </location>
</feature>
<dbReference type="OrthoDB" id="415532at2759"/>
<gene>
    <name evidence="3" type="ORF">SAMD00023353_1601320</name>
</gene>
<dbReference type="EMBL" id="DF977461">
    <property type="protein sequence ID" value="GAP87876.2"/>
    <property type="molecule type" value="Genomic_DNA"/>
</dbReference>
<dbReference type="PANTHER" id="PTHR33119:SF1">
    <property type="entry name" value="FE2OG DIOXYGENASE DOMAIN-CONTAINING PROTEIN"/>
    <property type="match status" value="1"/>
</dbReference>
<reference evidence="3" key="1">
    <citation type="submission" date="2016-03" db="EMBL/GenBank/DDBJ databases">
        <title>Draft genome sequence of Rosellinia necatrix.</title>
        <authorList>
            <person name="Kanematsu S."/>
        </authorList>
    </citation>
    <scope>NUCLEOTIDE SEQUENCE [LARGE SCALE GENOMIC DNA]</scope>
    <source>
        <strain evidence="3">W97</strain>
    </source>
</reference>
<dbReference type="OMA" id="WHIEGAM"/>
<dbReference type="Pfam" id="PF21666">
    <property type="entry name" value="DUF4246_N"/>
    <property type="match status" value="1"/>
</dbReference>
<name>A0A1W2TI86_ROSNE</name>
<evidence type="ECO:0000259" key="1">
    <source>
        <dbReference type="Pfam" id="PF14033"/>
    </source>
</evidence>
<evidence type="ECO:0000259" key="2">
    <source>
        <dbReference type="Pfam" id="PF21666"/>
    </source>
</evidence>
<accession>A0A1W2TI86</accession>
<dbReference type="Pfam" id="PF14033">
    <property type="entry name" value="DUF4246"/>
    <property type="match status" value="1"/>
</dbReference>
<dbReference type="STRING" id="77044.A0A1W2TI86"/>
<dbReference type="AlphaFoldDB" id="A0A1W2TI86"/>
<feature type="domain" description="DUF4246" evidence="2">
    <location>
        <begin position="11"/>
        <end position="79"/>
    </location>
</feature>
<evidence type="ECO:0000313" key="4">
    <source>
        <dbReference type="Proteomes" id="UP000054516"/>
    </source>
</evidence>
<organism evidence="3">
    <name type="scientific">Rosellinia necatrix</name>
    <name type="common">White root-rot fungus</name>
    <dbReference type="NCBI Taxonomy" id="77044"/>
    <lineage>
        <taxon>Eukaryota</taxon>
        <taxon>Fungi</taxon>
        <taxon>Dikarya</taxon>
        <taxon>Ascomycota</taxon>
        <taxon>Pezizomycotina</taxon>
        <taxon>Sordariomycetes</taxon>
        <taxon>Xylariomycetidae</taxon>
        <taxon>Xylariales</taxon>
        <taxon>Xylariaceae</taxon>
        <taxon>Rosellinia</taxon>
    </lineage>
</organism>
<dbReference type="InterPro" id="IPR025340">
    <property type="entry name" value="DUF4246"/>
</dbReference>